<accession>A0AAN9JTI5</accession>
<sequence length="137" mass="15590">MANHAEAEPLHPSNRRTKRRLLDNGDAGTGIPAADDGGESKKRSLFERIWSDEDETAMLKSMAEFTSETGLDPYREATTFHSILKKLDSIRVEISTDWNDDDDGFAEFLNRGIRLIDRSRIAELEKLRNKMRAAETH</sequence>
<dbReference type="AlphaFoldDB" id="A0AAN9JTI5"/>
<evidence type="ECO:0000313" key="4">
    <source>
        <dbReference type="EMBL" id="KAK7304868.1"/>
    </source>
</evidence>
<evidence type="ECO:0000256" key="2">
    <source>
        <dbReference type="SAM" id="MobiDB-lite"/>
    </source>
</evidence>
<organism evidence="4 5">
    <name type="scientific">Canavalia gladiata</name>
    <name type="common">Sword bean</name>
    <name type="synonym">Dolichos gladiatus</name>
    <dbReference type="NCBI Taxonomy" id="3824"/>
    <lineage>
        <taxon>Eukaryota</taxon>
        <taxon>Viridiplantae</taxon>
        <taxon>Streptophyta</taxon>
        <taxon>Embryophyta</taxon>
        <taxon>Tracheophyta</taxon>
        <taxon>Spermatophyta</taxon>
        <taxon>Magnoliopsida</taxon>
        <taxon>eudicotyledons</taxon>
        <taxon>Gunneridae</taxon>
        <taxon>Pentapetalae</taxon>
        <taxon>rosids</taxon>
        <taxon>fabids</taxon>
        <taxon>Fabales</taxon>
        <taxon>Fabaceae</taxon>
        <taxon>Papilionoideae</taxon>
        <taxon>50 kb inversion clade</taxon>
        <taxon>NPAAA clade</taxon>
        <taxon>indigoferoid/millettioid clade</taxon>
        <taxon>Phaseoleae</taxon>
        <taxon>Canavalia</taxon>
    </lineage>
</organism>
<feature type="region of interest" description="Disordered" evidence="2">
    <location>
        <begin position="1"/>
        <end position="42"/>
    </location>
</feature>
<evidence type="ECO:0000313" key="5">
    <source>
        <dbReference type="Proteomes" id="UP001367508"/>
    </source>
</evidence>
<dbReference type="Pfam" id="PF04504">
    <property type="entry name" value="GeBP-like_DBD"/>
    <property type="match status" value="1"/>
</dbReference>
<name>A0AAN9JTI5_CANGL</name>
<reference evidence="4 5" key="1">
    <citation type="submission" date="2024-01" db="EMBL/GenBank/DDBJ databases">
        <title>The genomes of 5 underutilized Papilionoideae crops provide insights into root nodulation and disease resistanc.</title>
        <authorList>
            <person name="Jiang F."/>
        </authorList>
    </citation>
    <scope>NUCLEOTIDE SEQUENCE [LARGE SCALE GENOMIC DNA]</scope>
    <source>
        <strain evidence="4">LVBAO_FW01</strain>
        <tissue evidence="4">Leaves</tissue>
    </source>
</reference>
<gene>
    <name evidence="4" type="ORF">VNO77_42760</name>
</gene>
<dbReference type="EMBL" id="JAYMYQ010000011">
    <property type="protein sequence ID" value="KAK7304868.1"/>
    <property type="molecule type" value="Genomic_DNA"/>
</dbReference>
<proteinExistence type="inferred from homology"/>
<dbReference type="Proteomes" id="UP001367508">
    <property type="component" value="Unassembled WGS sequence"/>
</dbReference>
<comment type="caution">
    <text evidence="4">The sequence shown here is derived from an EMBL/GenBank/DDBJ whole genome shotgun (WGS) entry which is preliminary data.</text>
</comment>
<keyword evidence="5" id="KW-1185">Reference proteome</keyword>
<evidence type="ECO:0000256" key="1">
    <source>
        <dbReference type="ARBA" id="ARBA00010820"/>
    </source>
</evidence>
<feature type="domain" description="Glabrous enhancer-binding protein-like DBD" evidence="3">
    <location>
        <begin position="46"/>
        <end position="91"/>
    </location>
</feature>
<comment type="similarity">
    <text evidence="1">Belongs to the GeBP family.</text>
</comment>
<protein>
    <recommendedName>
        <fullName evidence="3">Glabrous enhancer-binding protein-like DBD domain-containing protein</fullName>
    </recommendedName>
</protein>
<evidence type="ECO:0000259" key="3">
    <source>
        <dbReference type="Pfam" id="PF04504"/>
    </source>
</evidence>
<dbReference type="InterPro" id="IPR053932">
    <property type="entry name" value="GeBP-like_DBD"/>
</dbReference>